<protein>
    <submittedName>
        <fullName evidence="1">DUF742 domain-containing protein</fullName>
    </submittedName>
</protein>
<dbReference type="PANTHER" id="PTHR36221:SF1">
    <property type="entry name" value="DUF742 DOMAIN-CONTAINING PROTEIN"/>
    <property type="match status" value="1"/>
</dbReference>
<evidence type="ECO:0000313" key="2">
    <source>
        <dbReference type="Proteomes" id="UP000675554"/>
    </source>
</evidence>
<comment type="caution">
    <text evidence="1">The sequence shown here is derived from an EMBL/GenBank/DDBJ whole genome shotgun (WGS) entry which is preliminary data.</text>
</comment>
<organism evidence="1 2">
    <name type="scientific">Streptomyces daliensis</name>
    <dbReference type="NCBI Taxonomy" id="299421"/>
    <lineage>
        <taxon>Bacteria</taxon>
        <taxon>Bacillati</taxon>
        <taxon>Actinomycetota</taxon>
        <taxon>Actinomycetes</taxon>
        <taxon>Kitasatosporales</taxon>
        <taxon>Streptomycetaceae</taxon>
        <taxon>Streptomyces</taxon>
    </lineage>
</organism>
<gene>
    <name evidence="1" type="ORF">KDA82_10095</name>
</gene>
<accession>A0A8T4IQ22</accession>
<evidence type="ECO:0000313" key="1">
    <source>
        <dbReference type="EMBL" id="MBR7673362.1"/>
    </source>
</evidence>
<sequence length="134" mass="14174">MRGDPVDPVDPVGGGPWLDDEAGRLIRPYTVCDGRTKPSAHFDLMTLVMATGSRPQSYLGPDHSHVLGLCGGPVSVAELAAQIRQPAVVTKVLLSDLVDCGAITARAPTHTARGADPTDRDLLEAVLDGLRKRL</sequence>
<dbReference type="EMBL" id="JAGSMN010000199">
    <property type="protein sequence ID" value="MBR7673362.1"/>
    <property type="molecule type" value="Genomic_DNA"/>
</dbReference>
<dbReference type="InterPro" id="IPR007995">
    <property type="entry name" value="DUF742"/>
</dbReference>
<keyword evidence="2" id="KW-1185">Reference proteome</keyword>
<reference evidence="1" key="1">
    <citation type="submission" date="2021-04" db="EMBL/GenBank/DDBJ databases">
        <title>Sequencing of actinobacteria type strains.</title>
        <authorList>
            <person name="Nguyen G.-S."/>
            <person name="Wentzel A."/>
        </authorList>
    </citation>
    <scope>NUCLEOTIDE SEQUENCE</scope>
    <source>
        <strain evidence="1">DSM 42095</strain>
    </source>
</reference>
<dbReference type="PANTHER" id="PTHR36221">
    <property type="entry name" value="DUF742 DOMAIN-CONTAINING PROTEIN"/>
    <property type="match status" value="1"/>
</dbReference>
<dbReference type="Pfam" id="PF05331">
    <property type="entry name" value="DUF742"/>
    <property type="match status" value="1"/>
</dbReference>
<dbReference type="Proteomes" id="UP000675554">
    <property type="component" value="Unassembled WGS sequence"/>
</dbReference>
<dbReference type="AlphaFoldDB" id="A0A8T4IQ22"/>
<name>A0A8T4IQ22_9ACTN</name>
<proteinExistence type="predicted"/>